<evidence type="ECO:0000259" key="2">
    <source>
        <dbReference type="Pfam" id="PF19026"/>
    </source>
</evidence>
<reference evidence="3 4" key="1">
    <citation type="submission" date="2023-01" db="EMBL/GenBank/DDBJ databases">
        <title>Analysis of 21 Apiospora genomes using comparative genomics revels a genus with tremendous synthesis potential of carbohydrate active enzymes and secondary metabolites.</title>
        <authorList>
            <person name="Sorensen T."/>
        </authorList>
    </citation>
    <scope>NUCLEOTIDE SEQUENCE [LARGE SCALE GENOMIC DNA]</scope>
    <source>
        <strain evidence="3 4">CBS 135458</strain>
    </source>
</reference>
<dbReference type="PANTHER" id="PTHR31184">
    <property type="entry name" value="HUNTINGTIN-INTERACTING PROTEIN K FAMILY MEMBER"/>
    <property type="match status" value="1"/>
</dbReference>
<dbReference type="CDD" id="cd14361">
    <property type="entry name" value="UBA_HYPK"/>
    <property type="match status" value="1"/>
</dbReference>
<keyword evidence="4" id="KW-1185">Reference proteome</keyword>
<dbReference type="EMBL" id="JAQQWL010000009">
    <property type="protein sequence ID" value="KAK8058780.1"/>
    <property type="molecule type" value="Genomic_DNA"/>
</dbReference>
<feature type="region of interest" description="Disordered" evidence="1">
    <location>
        <begin position="1"/>
        <end position="77"/>
    </location>
</feature>
<dbReference type="RefSeq" id="XP_066714226.1">
    <property type="nucleotide sequence ID" value="XM_066860637.1"/>
</dbReference>
<accession>A0ABR1UIP5</accession>
<evidence type="ECO:0000256" key="1">
    <source>
        <dbReference type="SAM" id="MobiDB-lite"/>
    </source>
</evidence>
<gene>
    <name evidence="3" type="ORF">PG994_009228</name>
</gene>
<evidence type="ECO:0000313" key="4">
    <source>
        <dbReference type="Proteomes" id="UP001480595"/>
    </source>
</evidence>
<feature type="domain" description="Nascent polypeptide-associated complex subunit alpha-like UBA" evidence="2">
    <location>
        <begin position="81"/>
        <end position="119"/>
    </location>
</feature>
<dbReference type="InterPro" id="IPR052617">
    <property type="entry name" value="Huntingtin-int_K"/>
</dbReference>
<dbReference type="PANTHER" id="PTHR31184:SF2">
    <property type="entry name" value="HUNTINGTIN-INTERACTING PROTEIN K"/>
    <property type="match status" value="1"/>
</dbReference>
<dbReference type="InterPro" id="IPR044034">
    <property type="entry name" value="NAC-like_UBA"/>
</dbReference>
<comment type="caution">
    <text evidence="3">The sequence shown here is derived from an EMBL/GenBank/DDBJ whole genome shotgun (WGS) entry which is preliminary data.</text>
</comment>
<organism evidence="3 4">
    <name type="scientific">Apiospora phragmitis</name>
    <dbReference type="NCBI Taxonomy" id="2905665"/>
    <lineage>
        <taxon>Eukaryota</taxon>
        <taxon>Fungi</taxon>
        <taxon>Dikarya</taxon>
        <taxon>Ascomycota</taxon>
        <taxon>Pezizomycotina</taxon>
        <taxon>Sordariomycetes</taxon>
        <taxon>Xylariomycetidae</taxon>
        <taxon>Amphisphaeriales</taxon>
        <taxon>Apiosporaceae</taxon>
        <taxon>Apiospora</taxon>
    </lineage>
</organism>
<sequence>MAEPQPRNLHEGATTGDVEDEVQAAKSAEDRKAAAAMASMGANGGDDTNGSPAVDQEAASKAMKSLGGEAKKPEAAVQKKVKVDAADVTLLVDQLDLTKPKATELLKAHDGDAVKAMKASIAV</sequence>
<dbReference type="Proteomes" id="UP001480595">
    <property type="component" value="Unassembled WGS sequence"/>
</dbReference>
<dbReference type="GeneID" id="92093700"/>
<dbReference type="InterPro" id="IPR038922">
    <property type="entry name" value="HYPK_UBA"/>
</dbReference>
<evidence type="ECO:0000313" key="3">
    <source>
        <dbReference type="EMBL" id="KAK8058780.1"/>
    </source>
</evidence>
<name>A0ABR1UIP5_9PEZI</name>
<dbReference type="Pfam" id="PF19026">
    <property type="entry name" value="UBA_HYPK"/>
    <property type="match status" value="1"/>
</dbReference>
<proteinExistence type="predicted"/>
<protein>
    <recommendedName>
        <fullName evidence="2">Nascent polypeptide-associated complex subunit alpha-like UBA domain-containing protein</fullName>
    </recommendedName>
</protein>